<evidence type="ECO:0000313" key="1">
    <source>
        <dbReference type="EMBL" id="RRD04529.1"/>
    </source>
</evidence>
<sequence length="247" mass="28365">MATYAQSRRYRDRVVADKELRVALEQLDRQRFPGTWAAGMFLVVQLAVRWFSPRPEVMVRELVEVFAQAGRDHGPIWWLGRHITSVELQERTLEVVWDITLMEGILQLADADKLEPSCIEEVVALLEKGVTLAELRGDRAKVVESWIRLSSAKVAMGSTRDGLDLGEQARREAGMLGDAGLLCRARLPLVVAALRHAGLEQTLALISELRRASWKARDQRLLTWSRRHHRNIRRAQGHVRRMRRRRV</sequence>
<accession>A0A3P1T579</accession>
<name>A0A3P1T579_9ACTN</name>
<evidence type="ECO:0000313" key="2">
    <source>
        <dbReference type="Proteomes" id="UP000280819"/>
    </source>
</evidence>
<proteinExistence type="predicted"/>
<dbReference type="EMBL" id="RQZG01000010">
    <property type="protein sequence ID" value="RRD04529.1"/>
    <property type="molecule type" value="Genomic_DNA"/>
</dbReference>
<reference evidence="1 2" key="1">
    <citation type="submission" date="2018-11" db="EMBL/GenBank/DDBJ databases">
        <title>Genomes From Bacteria Associated with the Canine Oral Cavity: a Test Case for Automated Genome-Based Taxonomic Assignment.</title>
        <authorList>
            <person name="Coil D.A."/>
            <person name="Jospin G."/>
            <person name="Darling A.E."/>
            <person name="Wallis C."/>
            <person name="Davis I.J."/>
            <person name="Harris S."/>
            <person name="Eisen J.A."/>
            <person name="Holcombe L.J."/>
            <person name="O'Flynn C."/>
        </authorList>
    </citation>
    <scope>NUCLEOTIDE SEQUENCE [LARGE SCALE GENOMIC DNA]</scope>
    <source>
        <strain evidence="1 2">OH887_COT-365</strain>
    </source>
</reference>
<organism evidence="1 2">
    <name type="scientific">Arachnia propionica</name>
    <dbReference type="NCBI Taxonomy" id="1750"/>
    <lineage>
        <taxon>Bacteria</taxon>
        <taxon>Bacillati</taxon>
        <taxon>Actinomycetota</taxon>
        <taxon>Actinomycetes</taxon>
        <taxon>Propionibacteriales</taxon>
        <taxon>Propionibacteriaceae</taxon>
        <taxon>Arachnia</taxon>
    </lineage>
</organism>
<gene>
    <name evidence="1" type="ORF">EII34_09480</name>
</gene>
<dbReference type="OrthoDB" id="9834844at2"/>
<dbReference type="Proteomes" id="UP000280819">
    <property type="component" value="Unassembled WGS sequence"/>
</dbReference>
<protein>
    <submittedName>
        <fullName evidence="1">Uncharacterized protein</fullName>
    </submittedName>
</protein>
<comment type="caution">
    <text evidence="1">The sequence shown here is derived from an EMBL/GenBank/DDBJ whole genome shotgun (WGS) entry which is preliminary data.</text>
</comment>
<dbReference type="AlphaFoldDB" id="A0A3P1T579"/>
<dbReference type="RefSeq" id="WP_124844919.1">
    <property type="nucleotide sequence ID" value="NZ_RQZG01000010.1"/>
</dbReference>